<evidence type="ECO:0000313" key="1">
    <source>
        <dbReference type="EMBL" id="DAD70044.1"/>
    </source>
</evidence>
<organism evidence="1">
    <name type="scientific">Myoviridae sp. ct6F13</name>
    <dbReference type="NCBI Taxonomy" id="2827602"/>
    <lineage>
        <taxon>Viruses</taxon>
        <taxon>Duplodnaviria</taxon>
        <taxon>Heunggongvirae</taxon>
        <taxon>Uroviricota</taxon>
        <taxon>Caudoviricetes</taxon>
    </lineage>
</organism>
<sequence length="30" mass="3709">MLLFLCYYYKTLIKIKTIKLVSKKFVFISY</sequence>
<proteinExistence type="predicted"/>
<accession>A0A8S5LJ25</accession>
<dbReference type="EMBL" id="BK015859">
    <property type="protein sequence ID" value="DAD70044.1"/>
    <property type="molecule type" value="Genomic_DNA"/>
</dbReference>
<reference evidence="1" key="1">
    <citation type="journal article" date="2021" name="Proc. Natl. Acad. Sci. U.S.A.">
        <title>A Catalog of Tens of Thousands of Viruses from Human Metagenomes Reveals Hidden Associations with Chronic Diseases.</title>
        <authorList>
            <person name="Tisza M.J."/>
            <person name="Buck C.B."/>
        </authorList>
    </citation>
    <scope>NUCLEOTIDE SEQUENCE</scope>
    <source>
        <strain evidence="1">Ct6F13</strain>
    </source>
</reference>
<name>A0A8S5LJ25_9CAUD</name>
<protein>
    <submittedName>
        <fullName evidence="1">Uncharacterized protein</fullName>
    </submittedName>
</protein>